<dbReference type="AlphaFoldDB" id="A0A2K6VIY9"/>
<reference evidence="2" key="1">
    <citation type="submission" date="2013-10" db="EMBL/GenBank/DDBJ databases">
        <title>Genome sequencing of Onchocerca volvulus.</title>
        <authorList>
            <person name="Cotton J."/>
            <person name="Tsai J."/>
            <person name="Stanley E."/>
            <person name="Tracey A."/>
            <person name="Holroyd N."/>
            <person name="Lustigman S."/>
            <person name="Berriman M."/>
        </authorList>
    </citation>
    <scope>NUCLEOTIDE SEQUENCE</scope>
</reference>
<dbReference type="EnsemblMetazoa" id="OVOC11504.1">
    <property type="protein sequence ID" value="OVOC11504.1"/>
    <property type="gene ID" value="WBGene00248313"/>
</dbReference>
<dbReference type="EMBL" id="CMVM020000374">
    <property type="status" value="NOT_ANNOTATED_CDS"/>
    <property type="molecule type" value="Genomic_DNA"/>
</dbReference>
<dbReference type="Proteomes" id="UP000024404">
    <property type="component" value="Unassembled WGS sequence"/>
</dbReference>
<organism evidence="1 2">
    <name type="scientific">Onchocerca volvulus</name>
    <dbReference type="NCBI Taxonomy" id="6282"/>
    <lineage>
        <taxon>Eukaryota</taxon>
        <taxon>Metazoa</taxon>
        <taxon>Ecdysozoa</taxon>
        <taxon>Nematoda</taxon>
        <taxon>Chromadorea</taxon>
        <taxon>Rhabditida</taxon>
        <taxon>Spirurina</taxon>
        <taxon>Spiruromorpha</taxon>
        <taxon>Filarioidea</taxon>
        <taxon>Onchocercidae</taxon>
        <taxon>Onchocerca</taxon>
    </lineage>
</organism>
<sequence>MYACVCKFAIRMYHTGSKATCVTPLATSTTTGDRRRYIAHITYTIDVTDDATRCVLFSFPYFRMHLVS</sequence>
<proteinExistence type="predicted"/>
<protein>
    <submittedName>
        <fullName evidence="1">Uncharacterized protein</fullName>
    </submittedName>
</protein>
<name>A0A2K6VIY9_ONCVO</name>
<reference evidence="1" key="2">
    <citation type="submission" date="2018-02" db="UniProtKB">
        <authorList>
            <consortium name="EnsemblMetazoa"/>
        </authorList>
    </citation>
    <scope>IDENTIFICATION</scope>
</reference>
<evidence type="ECO:0000313" key="1">
    <source>
        <dbReference type="EnsemblMetazoa" id="OVOC11504.1"/>
    </source>
</evidence>
<evidence type="ECO:0000313" key="2">
    <source>
        <dbReference type="Proteomes" id="UP000024404"/>
    </source>
</evidence>
<keyword evidence="2" id="KW-1185">Reference proteome</keyword>
<accession>A0A2K6VIY9</accession>